<dbReference type="Proteomes" id="UP000269493">
    <property type="component" value="Unassembled WGS sequence"/>
</dbReference>
<evidence type="ECO:0000313" key="3">
    <source>
        <dbReference type="Proteomes" id="UP000269493"/>
    </source>
</evidence>
<feature type="coiled-coil region" evidence="1">
    <location>
        <begin position="515"/>
        <end position="542"/>
    </location>
</feature>
<protein>
    <recommendedName>
        <fullName evidence="4">GDSL-like lipase/acylhydrolase family protein</fullName>
    </recommendedName>
</protein>
<dbReference type="Gene3D" id="3.40.50.1110">
    <property type="entry name" value="SGNH hydrolase"/>
    <property type="match status" value="1"/>
</dbReference>
<comment type="caution">
    <text evidence="2">The sequence shown here is derived from an EMBL/GenBank/DDBJ whole genome shotgun (WGS) entry which is preliminary data.</text>
</comment>
<evidence type="ECO:0000256" key="1">
    <source>
        <dbReference type="SAM" id="Coils"/>
    </source>
</evidence>
<evidence type="ECO:0000313" key="2">
    <source>
        <dbReference type="EMBL" id="RKT49223.1"/>
    </source>
</evidence>
<sequence>MAGYEDTKQKIISTLMGRPNGTEIQPENHQDYALNMLDYIRSLELIATSTLIGVAEEITTPVQPNNSRVCYIAGVAQNQTAVFLNFIGQDGQPISVTTKDEEGVFVILMWNTQYWSAQTFSTNIISQVEQATLYYGYNIRKTYASIADMNSDIDNPIGTDGKYLKIGDVVTVSNTTMPSENGFYSYEGNVKGWKFQSSFNFQLTQNIGSNPNSAMSQNAATVAFALQRLYKTSILNWDISKTCYYAKDISDFIIDIKLTGDILGAENDPHYWAPISVHTDIKMVILYETDADGNYLEDFNSISVSLKGDNLSYVLNQAVKDKNGLTGNLSIVVDWTLWKHGKQEAMKPLRLNDDVLKDHFGFISILENVEITTDNVKAGYIKNVDNANINSWNNGVITEYHGKNGFTFKNMQQNGSGGIRTTTFIPNPNYHCIIDIEIQSISSGVVTVYLFGANGDKQLQAQQLQVGKNSFEFDPAYHSVYNNQTNFYLIVAVSTYESTVNVKNFICAQYPIGQTENLTETISDLQKEIAVLEGKVTSLESSSDIILTSPNGTKYVVLVGNNGVVTTTPLYPEKALFIGNSLLLGNGDFGMDATDKTKDYYDIIKEHILAFGTGNYTSKQLSGTGFEDAESITTSNAWIEDILELELDADADLVVVQLGDNVNTELKRTTFKSSCETLVHNIRQIAPKARVAWVYGWYVNSEVRTTIQNALKSYGGIYIEINDLNTKANQSEIGTVITHDSVKSQNLVYDTLEIISATQLKITFTVEGKQYISEITVNSYQDSSSSKTVSWQGYETITVSAGVASHPGNLGFEKIAQRIIEGLKM</sequence>
<dbReference type="GeneID" id="92927768"/>
<accession>A0A495VLA7</accession>
<dbReference type="OrthoDB" id="1091634at2"/>
<organism evidence="2 3">
    <name type="scientific">Coprobacter fastidiosus NSB1 = JCM 33896</name>
    <dbReference type="NCBI Taxonomy" id="1349822"/>
    <lineage>
        <taxon>Bacteria</taxon>
        <taxon>Pseudomonadati</taxon>
        <taxon>Bacteroidota</taxon>
        <taxon>Bacteroidia</taxon>
        <taxon>Bacteroidales</taxon>
        <taxon>Barnesiellaceae</taxon>
        <taxon>Coprobacter</taxon>
    </lineage>
</organism>
<keyword evidence="3" id="KW-1185">Reference proteome</keyword>
<gene>
    <name evidence="2" type="ORF">BC742_2765</name>
</gene>
<dbReference type="RefSeq" id="WP_022601377.1">
    <property type="nucleotide sequence ID" value="NZ_KI440801.1"/>
</dbReference>
<name>A0A495VLA7_9BACT</name>
<proteinExistence type="predicted"/>
<dbReference type="SUPFAM" id="SSF52266">
    <property type="entry name" value="SGNH hydrolase"/>
    <property type="match status" value="1"/>
</dbReference>
<dbReference type="InterPro" id="IPR036514">
    <property type="entry name" value="SGNH_hydro_sf"/>
</dbReference>
<dbReference type="EMBL" id="RBXN01000014">
    <property type="protein sequence ID" value="RKT49223.1"/>
    <property type="molecule type" value="Genomic_DNA"/>
</dbReference>
<dbReference type="GO" id="GO:0016788">
    <property type="term" value="F:hydrolase activity, acting on ester bonds"/>
    <property type="evidence" value="ECO:0007669"/>
    <property type="project" value="UniProtKB-ARBA"/>
</dbReference>
<evidence type="ECO:0008006" key="4">
    <source>
        <dbReference type="Google" id="ProtNLM"/>
    </source>
</evidence>
<keyword evidence="1" id="KW-0175">Coiled coil</keyword>
<reference evidence="2 3" key="1">
    <citation type="submission" date="2018-10" db="EMBL/GenBank/DDBJ databases">
        <title>Genomic Encyclopedia of Archaeal and Bacterial Type Strains, Phase II (KMG-II): from individual species to whole genera.</title>
        <authorList>
            <person name="Goeker M."/>
        </authorList>
    </citation>
    <scope>NUCLEOTIDE SEQUENCE [LARGE SCALE GENOMIC DNA]</scope>
    <source>
        <strain evidence="2 3">NSB1</strain>
    </source>
</reference>
<dbReference type="AlphaFoldDB" id="A0A495VLA7"/>